<evidence type="ECO:0000313" key="2">
    <source>
        <dbReference type="Proteomes" id="UP000241858"/>
    </source>
</evidence>
<protein>
    <submittedName>
        <fullName evidence="1">LlaJI family restriction endonuclease</fullName>
    </submittedName>
</protein>
<accession>A0A2T3HWI1</accession>
<sequence length="428" mass="47999">MQLSNVNLYLDRTSLDSGEVPSSVIDALIRECIIPQGNSKIEFCGVITCDNKLAVFLPRNSVIVTDKAFNLARLLVQALLKYYVDKDTGVHAQDSGSEVIGGESLSLAISLLEDYATNGLYVRRIRERTTNKGKVDWRRTIANRVPLTSNNSPIYLELDSSRSRYDTSSEVAKIHAQVIKNLSSVYGLLWFGQSSYFDTSLSHVLHPNNNLDVQIAYLEKELRQVYSDRDIFLLKGLIQCLKKQKGEEEGTLLIGVRKFHSLWEAMLDECLIGKYAVNAKLPVPVYQTSADKFVPVPKKAQRTDTVLKHIIDHRFAVVDAKYYDASSVASAPGWPDLVKQFYYHQAISQLEGKETPVSNHFVFPGSSNYLKSAHVAKRGVKVTKTSDCISEYSTIHCHYQDPIALLNIYVNGGKLNRLTSVIFDVPDE</sequence>
<dbReference type="EMBL" id="PYLY01000025">
    <property type="protein sequence ID" value="PSU03228.1"/>
    <property type="molecule type" value="Genomic_DNA"/>
</dbReference>
<dbReference type="InterPro" id="IPR018579">
    <property type="entry name" value="Restrct_endonuc_II_LlaJI"/>
</dbReference>
<dbReference type="AlphaFoldDB" id="A0A2T3HWI1"/>
<keyword evidence="1" id="KW-0255">Endonuclease</keyword>
<dbReference type="RefSeq" id="WP_060996917.1">
    <property type="nucleotide sequence ID" value="NZ_LNQZ01000002.1"/>
</dbReference>
<organism evidence="1 2">
    <name type="scientific">Photobacterium aquimaris</name>
    <dbReference type="NCBI Taxonomy" id="512643"/>
    <lineage>
        <taxon>Bacteria</taxon>
        <taxon>Pseudomonadati</taxon>
        <taxon>Pseudomonadota</taxon>
        <taxon>Gammaproteobacteria</taxon>
        <taxon>Vibrionales</taxon>
        <taxon>Vibrionaceae</taxon>
        <taxon>Photobacterium</taxon>
    </lineage>
</organism>
<dbReference type="OrthoDB" id="9811025at2"/>
<dbReference type="Pfam" id="PF09563">
    <property type="entry name" value="RE_LlaJI"/>
    <property type="match status" value="1"/>
</dbReference>
<dbReference type="GO" id="GO:0004519">
    <property type="term" value="F:endonuclease activity"/>
    <property type="evidence" value="ECO:0007669"/>
    <property type="project" value="UniProtKB-KW"/>
</dbReference>
<keyword evidence="1" id="KW-0378">Hydrolase</keyword>
<gene>
    <name evidence="1" type="ORF">C0W81_12515</name>
</gene>
<evidence type="ECO:0000313" key="1">
    <source>
        <dbReference type="EMBL" id="PSU03228.1"/>
    </source>
</evidence>
<name>A0A2T3HWI1_9GAMM</name>
<comment type="caution">
    <text evidence="1">The sequence shown here is derived from an EMBL/GenBank/DDBJ whole genome shotgun (WGS) entry which is preliminary data.</text>
</comment>
<keyword evidence="1" id="KW-0540">Nuclease</keyword>
<dbReference type="Proteomes" id="UP000241858">
    <property type="component" value="Unassembled WGS sequence"/>
</dbReference>
<proteinExistence type="predicted"/>
<reference evidence="1 2" key="1">
    <citation type="submission" date="2018-03" db="EMBL/GenBank/DDBJ databases">
        <title>Whole genome sequencing of Histamine producing bacteria.</title>
        <authorList>
            <person name="Butler K."/>
        </authorList>
    </citation>
    <scope>NUCLEOTIDE SEQUENCE [LARGE SCALE GENOMIC DNA]</scope>
    <source>
        <strain evidence="1 2">DSM 23343</strain>
    </source>
</reference>